<feature type="binding site" evidence="7">
    <location>
        <position position="258"/>
    </location>
    <ligand>
        <name>NADPH</name>
        <dbReference type="ChEBI" id="CHEBI:57783"/>
    </ligand>
</feature>
<feature type="binding site" evidence="7">
    <location>
        <position position="282"/>
    </location>
    <ligand>
        <name>NADPH</name>
        <dbReference type="ChEBI" id="CHEBI:57783"/>
    </ligand>
</feature>
<keyword evidence="2 7" id="KW-0444">Lipid biosynthesis</keyword>
<dbReference type="InterPro" id="IPR006168">
    <property type="entry name" value="G3P_DH_NAD-dep"/>
</dbReference>
<reference evidence="12 13" key="1">
    <citation type="submission" date="2019-02" db="EMBL/GenBank/DDBJ databases">
        <title>Halieaceae_genomes.</title>
        <authorList>
            <person name="Li S.-H."/>
        </authorList>
    </citation>
    <scope>NUCLEOTIDE SEQUENCE [LARGE SCALE GENOMIC DNA]</scope>
    <source>
        <strain evidence="12 13">JH123</strain>
    </source>
</reference>
<evidence type="ECO:0000256" key="3">
    <source>
        <dbReference type="ARBA" id="ARBA00023002"/>
    </source>
</evidence>
<dbReference type="InterPro" id="IPR006109">
    <property type="entry name" value="G3P_DH_NAD-dep_C"/>
</dbReference>
<evidence type="ECO:0000256" key="8">
    <source>
        <dbReference type="RuleBase" id="RU000437"/>
    </source>
</evidence>
<keyword evidence="6 7" id="KW-1208">Phospholipid metabolism</keyword>
<feature type="binding site" evidence="7">
    <location>
        <position position="284"/>
    </location>
    <ligand>
        <name>NADPH</name>
        <dbReference type="ChEBI" id="CHEBI:57783"/>
    </ligand>
</feature>
<feature type="binding site" evidence="7">
    <location>
        <position position="258"/>
    </location>
    <ligand>
        <name>sn-glycerol 3-phosphate</name>
        <dbReference type="ChEBI" id="CHEBI:57597"/>
    </ligand>
</feature>
<feature type="binding site" evidence="7">
    <location>
        <position position="55"/>
    </location>
    <ligand>
        <name>NADPH</name>
        <dbReference type="ChEBI" id="CHEBI:57783"/>
    </ligand>
</feature>
<feature type="domain" description="Glycerol-3-phosphate dehydrogenase NAD-dependent C-terminal" evidence="11">
    <location>
        <begin position="183"/>
        <end position="321"/>
    </location>
</feature>
<protein>
    <recommendedName>
        <fullName evidence="7">Glycerol-3-phosphate dehydrogenase [NAD(P)+]</fullName>
        <ecNumber evidence="7">1.1.1.94</ecNumber>
    </recommendedName>
    <alternativeName>
        <fullName evidence="7">NAD(P)(+)-dependent glycerol-3-phosphate dehydrogenase</fullName>
    </alternativeName>
    <alternativeName>
        <fullName evidence="7">NAD(P)H-dependent dihydroxyacetone-phosphate reductase</fullName>
    </alternativeName>
</protein>
<evidence type="ECO:0000313" key="12">
    <source>
        <dbReference type="EMBL" id="UZP75534.1"/>
    </source>
</evidence>
<name>A0ABY6Q8Y9_9GAMM</name>
<feature type="binding site" evidence="7">
    <location>
        <position position="140"/>
    </location>
    <ligand>
        <name>sn-glycerol 3-phosphate</name>
        <dbReference type="ChEBI" id="CHEBI:57597"/>
    </ligand>
</feature>
<evidence type="ECO:0000256" key="1">
    <source>
        <dbReference type="ARBA" id="ARBA00011009"/>
    </source>
</evidence>
<evidence type="ECO:0000256" key="7">
    <source>
        <dbReference type="HAMAP-Rule" id="MF_00394"/>
    </source>
</evidence>
<comment type="caution">
    <text evidence="7">Lacks conserved residue(s) required for the propagation of feature annotation.</text>
</comment>
<dbReference type="HAMAP" id="MF_00394">
    <property type="entry name" value="NAD_Glyc3P_dehydrog"/>
    <property type="match status" value="1"/>
</dbReference>
<feature type="binding site" evidence="7">
    <location>
        <position position="144"/>
    </location>
    <ligand>
        <name>NADPH</name>
        <dbReference type="ChEBI" id="CHEBI:57783"/>
    </ligand>
</feature>
<feature type="binding site" evidence="7">
    <location>
        <position position="247"/>
    </location>
    <ligand>
        <name>sn-glycerol 3-phosphate</name>
        <dbReference type="ChEBI" id="CHEBI:57597"/>
    </ligand>
</feature>
<feature type="binding site" evidence="7">
    <location>
        <position position="259"/>
    </location>
    <ligand>
        <name>sn-glycerol 3-phosphate</name>
        <dbReference type="ChEBI" id="CHEBI:57597"/>
    </ligand>
</feature>
<proteinExistence type="inferred from homology"/>
<comment type="subcellular location">
    <subcellularLocation>
        <location evidence="7">Cytoplasm</location>
    </subcellularLocation>
</comment>
<organism evidence="12 13">
    <name type="scientific">Candidatus Paraluminiphilus aquimaris</name>
    <dbReference type="NCBI Taxonomy" id="2518994"/>
    <lineage>
        <taxon>Bacteria</taxon>
        <taxon>Pseudomonadati</taxon>
        <taxon>Pseudomonadota</taxon>
        <taxon>Gammaproteobacteria</taxon>
        <taxon>Cellvibrionales</taxon>
        <taxon>Halieaceae</taxon>
        <taxon>Candidatus Paraluminiphilus</taxon>
    </lineage>
</organism>
<keyword evidence="7" id="KW-0521">NADP</keyword>
<evidence type="ECO:0000256" key="2">
    <source>
        <dbReference type="ARBA" id="ARBA00022516"/>
    </source>
</evidence>
<dbReference type="InterPro" id="IPR036291">
    <property type="entry name" value="NAD(P)-bd_dom_sf"/>
</dbReference>
<dbReference type="SUPFAM" id="SSF48179">
    <property type="entry name" value="6-phosphogluconate dehydrogenase C-terminal domain-like"/>
    <property type="match status" value="1"/>
</dbReference>
<keyword evidence="4 7" id="KW-0443">Lipid metabolism</keyword>
<keyword evidence="13" id="KW-1185">Reference proteome</keyword>
<keyword evidence="5 7" id="KW-0594">Phospholipid biosynthesis</keyword>
<dbReference type="Gene3D" id="1.10.1040.10">
    <property type="entry name" value="N-(1-d-carboxylethyl)-l-norvaline Dehydrogenase, domain 2"/>
    <property type="match status" value="1"/>
</dbReference>
<evidence type="ECO:0000256" key="5">
    <source>
        <dbReference type="ARBA" id="ARBA00023209"/>
    </source>
</evidence>
<keyword evidence="7" id="KW-0963">Cytoplasm</keyword>
<comment type="function">
    <text evidence="7">Catalyzes the reduction of the glycolytic intermediate dihydroxyacetone phosphate (DHAP) to sn-glycerol 3-phosphate (G3P), the key precursor for phospholipid synthesis.</text>
</comment>
<comment type="pathway">
    <text evidence="7">Membrane lipid metabolism; glycerophospholipid metabolism.</text>
</comment>
<evidence type="ECO:0000259" key="10">
    <source>
        <dbReference type="Pfam" id="PF01210"/>
    </source>
</evidence>
<dbReference type="Pfam" id="PF01210">
    <property type="entry name" value="NAD_Gly3P_dh_N"/>
    <property type="match status" value="1"/>
</dbReference>
<dbReference type="NCBIfam" id="NF000940">
    <property type="entry name" value="PRK00094.1-2"/>
    <property type="match status" value="1"/>
</dbReference>
<dbReference type="SUPFAM" id="SSF51735">
    <property type="entry name" value="NAD(P)-binding Rossmann-fold domains"/>
    <property type="match status" value="1"/>
</dbReference>
<feature type="domain" description="Glycerol-3-phosphate dehydrogenase NAD-dependent N-terminal" evidence="10">
    <location>
        <begin position="11"/>
        <end position="163"/>
    </location>
</feature>
<feature type="binding site" evidence="7">
    <location>
        <position position="194"/>
    </location>
    <ligand>
        <name>sn-glycerol 3-phosphate</name>
        <dbReference type="ChEBI" id="CHEBI:57597"/>
    </ligand>
</feature>
<evidence type="ECO:0000256" key="4">
    <source>
        <dbReference type="ARBA" id="ARBA00023098"/>
    </source>
</evidence>
<feature type="binding site" evidence="7">
    <location>
        <position position="112"/>
    </location>
    <ligand>
        <name>sn-glycerol 3-phosphate</name>
        <dbReference type="ChEBI" id="CHEBI:57597"/>
    </ligand>
</feature>
<feature type="binding site" evidence="7">
    <location>
        <position position="38"/>
    </location>
    <ligand>
        <name>NADPH</name>
        <dbReference type="ChEBI" id="CHEBI:57783"/>
    </ligand>
</feature>
<feature type="binding site" evidence="7">
    <location>
        <position position="257"/>
    </location>
    <ligand>
        <name>sn-glycerol 3-phosphate</name>
        <dbReference type="ChEBI" id="CHEBI:57597"/>
    </ligand>
</feature>
<keyword evidence="3 7" id="KW-0560">Oxidoreductase</keyword>
<sequence>MNTPKNSQTRIAVIGGGSWGTTLASLISRNANVTLWARDEAVVDEINGAHTHQRYLKDLELNPLLVATTDLSEALTDSHAVLVAIPSHTFRGVFERVAPLVPANIPLVSMTKGLEASTQKRMTEVIKEYCPHHPIGVITGPNLAKEILEGKAAASVLALDDPSAQWLQPLLNVGLFRTYHNSDVIGCELGGILKNIIAIAVGLGDGLGAGDNTRAALITRGLAEVTRLGTAMGGRPETFAGLAGMGDMIATCNSPQSRNRHVGLELAKGKSVEDITSAMNMVAEGVKSAPTVVSLAKKLDVEVPICAEIHRILEGQADATRVYRGLLRVVAGAESAPG</sequence>
<comment type="catalytic activity">
    <reaction evidence="7 9">
        <text>sn-glycerol 3-phosphate + NADP(+) = dihydroxyacetone phosphate + NADPH + H(+)</text>
        <dbReference type="Rhea" id="RHEA:11096"/>
        <dbReference type="ChEBI" id="CHEBI:15378"/>
        <dbReference type="ChEBI" id="CHEBI:57597"/>
        <dbReference type="ChEBI" id="CHEBI:57642"/>
        <dbReference type="ChEBI" id="CHEBI:57783"/>
        <dbReference type="ChEBI" id="CHEBI:58349"/>
        <dbReference type="EC" id="1.1.1.94"/>
    </reaction>
</comment>
<evidence type="ECO:0000259" key="11">
    <source>
        <dbReference type="Pfam" id="PF07479"/>
    </source>
</evidence>
<feature type="binding site" evidence="7">
    <location>
        <position position="112"/>
    </location>
    <ligand>
        <name>NADPH</name>
        <dbReference type="ChEBI" id="CHEBI:57783"/>
    </ligand>
</feature>
<evidence type="ECO:0000256" key="9">
    <source>
        <dbReference type="RuleBase" id="RU000439"/>
    </source>
</evidence>
<gene>
    <name evidence="7" type="primary">gpsA</name>
    <name evidence="12" type="ORF">E0F26_01990</name>
</gene>
<comment type="similarity">
    <text evidence="1 7 8">Belongs to the NAD-dependent glycerol-3-phosphate dehydrogenase family.</text>
</comment>
<feature type="binding site" evidence="7">
    <location>
        <position position="18"/>
    </location>
    <ligand>
        <name>NADPH</name>
        <dbReference type="ChEBI" id="CHEBI:57783"/>
    </ligand>
</feature>
<dbReference type="InterPro" id="IPR008927">
    <property type="entry name" value="6-PGluconate_DH-like_C_sf"/>
</dbReference>
<evidence type="ECO:0000313" key="13">
    <source>
        <dbReference type="Proteomes" id="UP001317963"/>
    </source>
</evidence>
<feature type="active site" description="Proton acceptor" evidence="7">
    <location>
        <position position="194"/>
    </location>
</feature>
<dbReference type="Gene3D" id="3.40.50.720">
    <property type="entry name" value="NAD(P)-binding Rossmann-like Domain"/>
    <property type="match status" value="1"/>
</dbReference>
<feature type="binding site" evidence="7">
    <location>
        <position position="19"/>
    </location>
    <ligand>
        <name>NADPH</name>
        <dbReference type="ChEBI" id="CHEBI:57783"/>
    </ligand>
</feature>
<comment type="catalytic activity">
    <reaction evidence="7">
        <text>sn-glycerol 3-phosphate + NAD(+) = dihydroxyacetone phosphate + NADH + H(+)</text>
        <dbReference type="Rhea" id="RHEA:11092"/>
        <dbReference type="ChEBI" id="CHEBI:15378"/>
        <dbReference type="ChEBI" id="CHEBI:57540"/>
        <dbReference type="ChEBI" id="CHEBI:57597"/>
        <dbReference type="ChEBI" id="CHEBI:57642"/>
        <dbReference type="ChEBI" id="CHEBI:57945"/>
        <dbReference type="EC" id="1.1.1.94"/>
    </reaction>
</comment>
<accession>A0ABY6Q8Y9</accession>
<dbReference type="PANTHER" id="PTHR11728">
    <property type="entry name" value="GLYCEROL-3-PHOSPHATE DEHYDROGENASE"/>
    <property type="match status" value="1"/>
</dbReference>
<dbReference type="PIRSF" id="PIRSF000114">
    <property type="entry name" value="Glycerol-3-P_dh"/>
    <property type="match status" value="1"/>
</dbReference>
<dbReference type="PANTHER" id="PTHR11728:SF1">
    <property type="entry name" value="GLYCEROL-3-PHOSPHATE DEHYDROGENASE [NAD(+)] 2, CHLOROPLASTIC"/>
    <property type="match status" value="1"/>
</dbReference>
<dbReference type="NCBIfam" id="NF000942">
    <property type="entry name" value="PRK00094.1-4"/>
    <property type="match status" value="1"/>
</dbReference>
<dbReference type="EC" id="1.1.1.94" evidence="7"/>
<dbReference type="EMBL" id="CP036501">
    <property type="protein sequence ID" value="UZP75534.1"/>
    <property type="molecule type" value="Genomic_DNA"/>
</dbReference>
<keyword evidence="7 8" id="KW-0520">NAD</keyword>
<dbReference type="InterPro" id="IPR013328">
    <property type="entry name" value="6PGD_dom2"/>
</dbReference>
<dbReference type="PROSITE" id="PS00957">
    <property type="entry name" value="NAD_G3PDH"/>
    <property type="match status" value="1"/>
</dbReference>
<dbReference type="Pfam" id="PF07479">
    <property type="entry name" value="NAD_Gly3P_dh_C"/>
    <property type="match status" value="1"/>
</dbReference>
<dbReference type="Proteomes" id="UP001317963">
    <property type="component" value="Chromosome"/>
</dbReference>
<keyword evidence="7" id="KW-0547">Nucleotide-binding</keyword>
<dbReference type="PRINTS" id="PR00077">
    <property type="entry name" value="GPDHDRGNASE"/>
</dbReference>
<dbReference type="InterPro" id="IPR011128">
    <property type="entry name" value="G3P_DH_NAD-dep_N"/>
</dbReference>
<evidence type="ECO:0000256" key="6">
    <source>
        <dbReference type="ARBA" id="ARBA00023264"/>
    </source>
</evidence>